<accession>C0DVN5</accession>
<reference evidence="1 2" key="1">
    <citation type="submission" date="2009-01" db="EMBL/GenBank/DDBJ databases">
        <authorList>
            <person name="Fulton L."/>
            <person name="Clifton S."/>
            <person name="Chinwalla A.T."/>
            <person name="Mitreva M."/>
            <person name="Sodergren E."/>
            <person name="Weinstock G."/>
            <person name="Clifton S."/>
            <person name="Dooling D.J."/>
            <person name="Fulton B."/>
            <person name="Minx P."/>
            <person name="Pepin K.H."/>
            <person name="Johnson M."/>
            <person name="Bhonagiri V."/>
            <person name="Nash W.E."/>
            <person name="Mardis E.R."/>
            <person name="Wilson R.K."/>
        </authorList>
    </citation>
    <scope>NUCLEOTIDE SEQUENCE [LARGE SCALE GENOMIC DNA]</scope>
    <source>
        <strain evidence="1 2">ATCC 23834</strain>
    </source>
</reference>
<sequence length="104" mass="11109">MHFQVAFLSVVTPALAELFLYFNRAAVIQLDDFAGEDFGGFAGFSCAVAAYAAFGDPGFGLAAAVGQAGEFEEVTQGDVFVAVEGEGLHGFRFEYLVWRAIEVT</sequence>
<name>C0DVN5_EIKCO</name>
<comment type="caution">
    <text evidence="1">The sequence shown here is derived from an EMBL/GenBank/DDBJ whole genome shotgun (WGS) entry which is preliminary data.</text>
</comment>
<dbReference type="HOGENOM" id="CLU_2245716_0_0_4"/>
<proteinExistence type="predicted"/>
<evidence type="ECO:0000313" key="2">
    <source>
        <dbReference type="Proteomes" id="UP000005837"/>
    </source>
</evidence>
<dbReference type="Proteomes" id="UP000005837">
    <property type="component" value="Unassembled WGS sequence"/>
</dbReference>
<dbReference type="AlphaFoldDB" id="C0DVN5"/>
<dbReference type="EMBL" id="ACEA01000023">
    <property type="protein sequence ID" value="EEG23909.1"/>
    <property type="molecule type" value="Genomic_DNA"/>
</dbReference>
<gene>
    <name evidence="1" type="ORF">EIKCOROL_01424</name>
</gene>
<evidence type="ECO:0000313" key="1">
    <source>
        <dbReference type="EMBL" id="EEG23909.1"/>
    </source>
</evidence>
<organism evidence="1 2">
    <name type="scientific">Eikenella corrodens ATCC 23834</name>
    <dbReference type="NCBI Taxonomy" id="546274"/>
    <lineage>
        <taxon>Bacteria</taxon>
        <taxon>Pseudomonadati</taxon>
        <taxon>Pseudomonadota</taxon>
        <taxon>Betaproteobacteria</taxon>
        <taxon>Neisseriales</taxon>
        <taxon>Neisseriaceae</taxon>
        <taxon>Eikenella</taxon>
    </lineage>
</organism>
<protein>
    <submittedName>
        <fullName evidence="1">Uncharacterized protein</fullName>
    </submittedName>
</protein>